<dbReference type="Gene3D" id="3.30.450.20">
    <property type="entry name" value="PAS domain"/>
    <property type="match status" value="1"/>
</dbReference>
<feature type="domain" description="Histidine kinase" evidence="13">
    <location>
        <begin position="335"/>
        <end position="553"/>
    </location>
</feature>
<evidence type="ECO:0000259" key="14">
    <source>
        <dbReference type="PROSITE" id="PS50110"/>
    </source>
</evidence>
<evidence type="ECO:0000259" key="13">
    <source>
        <dbReference type="PROSITE" id="PS50109"/>
    </source>
</evidence>
<dbReference type="PANTHER" id="PTHR45339">
    <property type="entry name" value="HYBRID SIGNAL TRANSDUCTION HISTIDINE KINASE J"/>
    <property type="match status" value="1"/>
</dbReference>
<feature type="modified residue" description="4-aspartylphosphate" evidence="11">
    <location>
        <position position="623"/>
    </location>
</feature>
<comment type="subunit">
    <text evidence="9">At low DSF concentrations, interacts with RpfF.</text>
</comment>
<dbReference type="CDD" id="cd00082">
    <property type="entry name" value="HisKA"/>
    <property type="match status" value="1"/>
</dbReference>
<evidence type="ECO:0000313" key="17">
    <source>
        <dbReference type="EMBL" id="MBB5756598.1"/>
    </source>
</evidence>
<dbReference type="PRINTS" id="PR00344">
    <property type="entry name" value="BCTRLSENSOR"/>
</dbReference>
<dbReference type="EMBL" id="JACHOP010000004">
    <property type="protein sequence ID" value="MBB5756598.1"/>
    <property type="molecule type" value="Genomic_DNA"/>
</dbReference>
<reference evidence="17 18" key="1">
    <citation type="submission" date="2020-08" db="EMBL/GenBank/DDBJ databases">
        <title>Genomic Encyclopedia of Type Strains, Phase IV (KMG-IV): sequencing the most valuable type-strain genomes for metagenomic binning, comparative biology and taxonomic classification.</title>
        <authorList>
            <person name="Goeker M."/>
        </authorList>
    </citation>
    <scope>NUCLEOTIDE SEQUENCE [LARGE SCALE GENOMIC DNA]</scope>
    <source>
        <strain evidence="17 18">DSM 2163</strain>
    </source>
</reference>
<feature type="coiled-coil region" evidence="12">
    <location>
        <begin position="290"/>
        <end position="328"/>
    </location>
</feature>
<dbReference type="InterPro" id="IPR035965">
    <property type="entry name" value="PAS-like_dom_sf"/>
</dbReference>
<evidence type="ECO:0000256" key="11">
    <source>
        <dbReference type="PROSITE-ProRule" id="PRU00169"/>
    </source>
</evidence>
<dbReference type="InterPro" id="IPR004358">
    <property type="entry name" value="Sig_transdc_His_kin-like_C"/>
</dbReference>
<feature type="domain" description="Response regulatory" evidence="14">
    <location>
        <begin position="574"/>
        <end position="691"/>
    </location>
</feature>
<keyword evidence="8" id="KW-0902">Two-component regulatory system</keyword>
<dbReference type="Pfam" id="PF02518">
    <property type="entry name" value="HATPase_c"/>
    <property type="match status" value="1"/>
</dbReference>
<dbReference type="SUPFAM" id="SSF52172">
    <property type="entry name" value="CheY-like"/>
    <property type="match status" value="1"/>
</dbReference>
<dbReference type="Pfam" id="PF00512">
    <property type="entry name" value="HisKA"/>
    <property type="match status" value="1"/>
</dbReference>
<feature type="domain" description="PAS" evidence="15">
    <location>
        <begin position="169"/>
        <end position="211"/>
    </location>
</feature>
<evidence type="ECO:0000259" key="16">
    <source>
        <dbReference type="PROSITE" id="PS50113"/>
    </source>
</evidence>
<evidence type="ECO:0000256" key="2">
    <source>
        <dbReference type="ARBA" id="ARBA00012438"/>
    </source>
</evidence>
<dbReference type="PROSITE" id="PS50112">
    <property type="entry name" value="PAS"/>
    <property type="match status" value="1"/>
</dbReference>
<dbReference type="GO" id="GO:0000155">
    <property type="term" value="F:phosphorelay sensor kinase activity"/>
    <property type="evidence" value="ECO:0007669"/>
    <property type="project" value="InterPro"/>
</dbReference>
<dbReference type="NCBIfam" id="TIGR00229">
    <property type="entry name" value="sensory_box"/>
    <property type="match status" value="1"/>
</dbReference>
<dbReference type="InterPro" id="IPR003661">
    <property type="entry name" value="HisK_dim/P_dom"/>
</dbReference>
<gene>
    <name evidence="17" type="ORF">HNR00_001298</name>
</gene>
<evidence type="ECO:0000256" key="8">
    <source>
        <dbReference type="ARBA" id="ARBA00023012"/>
    </source>
</evidence>
<dbReference type="SUPFAM" id="SSF47384">
    <property type="entry name" value="Homodimeric domain of signal transducing histidine kinase"/>
    <property type="match status" value="1"/>
</dbReference>
<keyword evidence="5" id="KW-0547">Nucleotide-binding</keyword>
<dbReference type="PROSITE" id="PS50109">
    <property type="entry name" value="HIS_KIN"/>
    <property type="match status" value="1"/>
</dbReference>
<keyword evidence="12" id="KW-0175">Coiled coil</keyword>
<evidence type="ECO:0000256" key="5">
    <source>
        <dbReference type="ARBA" id="ARBA00022741"/>
    </source>
</evidence>
<organism evidence="17 18">
    <name type="scientific">Methylorubrum rhodinum</name>
    <dbReference type="NCBI Taxonomy" id="29428"/>
    <lineage>
        <taxon>Bacteria</taxon>
        <taxon>Pseudomonadati</taxon>
        <taxon>Pseudomonadota</taxon>
        <taxon>Alphaproteobacteria</taxon>
        <taxon>Hyphomicrobiales</taxon>
        <taxon>Methylobacteriaceae</taxon>
        <taxon>Methylorubrum</taxon>
    </lineage>
</organism>
<evidence type="ECO:0000256" key="9">
    <source>
        <dbReference type="ARBA" id="ARBA00064003"/>
    </source>
</evidence>
<evidence type="ECO:0000256" key="12">
    <source>
        <dbReference type="SAM" id="Coils"/>
    </source>
</evidence>
<dbReference type="SMART" id="SM00387">
    <property type="entry name" value="HATPase_c"/>
    <property type="match status" value="1"/>
</dbReference>
<proteinExistence type="predicted"/>
<dbReference type="Pfam" id="PF00072">
    <property type="entry name" value="Response_reg"/>
    <property type="match status" value="1"/>
</dbReference>
<dbReference type="InterPro" id="IPR036890">
    <property type="entry name" value="HATPase_C_sf"/>
</dbReference>
<dbReference type="InterPro" id="IPR005467">
    <property type="entry name" value="His_kinase_dom"/>
</dbReference>
<evidence type="ECO:0000256" key="1">
    <source>
        <dbReference type="ARBA" id="ARBA00000085"/>
    </source>
</evidence>
<dbReference type="Proteomes" id="UP000583454">
    <property type="component" value="Unassembled WGS sequence"/>
</dbReference>
<dbReference type="InterPro" id="IPR029016">
    <property type="entry name" value="GAF-like_dom_sf"/>
</dbReference>
<dbReference type="CDD" id="cd17546">
    <property type="entry name" value="REC_hyHK_CKI1_RcsC-like"/>
    <property type="match status" value="1"/>
</dbReference>
<dbReference type="InterPro" id="IPR036097">
    <property type="entry name" value="HisK_dim/P_sf"/>
</dbReference>
<dbReference type="AlphaFoldDB" id="A0A840ZHF1"/>
<dbReference type="SUPFAM" id="SSF55785">
    <property type="entry name" value="PYP-like sensor domain (PAS domain)"/>
    <property type="match status" value="1"/>
</dbReference>
<dbReference type="Gene3D" id="3.30.450.40">
    <property type="match status" value="1"/>
</dbReference>
<evidence type="ECO:0000259" key="15">
    <source>
        <dbReference type="PROSITE" id="PS50112"/>
    </source>
</evidence>
<dbReference type="SUPFAM" id="SSF55781">
    <property type="entry name" value="GAF domain-like"/>
    <property type="match status" value="1"/>
</dbReference>
<name>A0A840ZHF1_9HYPH</name>
<dbReference type="PROSITE" id="PS50113">
    <property type="entry name" value="PAC"/>
    <property type="match status" value="1"/>
</dbReference>
<comment type="caution">
    <text evidence="17">The sequence shown here is derived from an EMBL/GenBank/DDBJ whole genome shotgun (WGS) entry which is preliminary data.</text>
</comment>
<dbReference type="EC" id="2.7.13.3" evidence="2"/>
<dbReference type="FunFam" id="3.30.565.10:FF:000010">
    <property type="entry name" value="Sensor histidine kinase RcsC"/>
    <property type="match status" value="1"/>
</dbReference>
<keyword evidence="3 11" id="KW-0597">Phosphoprotein</keyword>
<dbReference type="InterPro" id="IPR000014">
    <property type="entry name" value="PAS"/>
</dbReference>
<sequence>MVPLPPNELERLEALHALRILGTEPEAHYDAVCRTAAALFAVPIATVALLDADDLWFKAKCGLSAAGAPRRLVFCAQTILSDEVLVVEDTRTDPRFADNPLVTGEPGIRFYAGAPLILRPGVRIGTLCLMDRQPRRFAQADRERLRDLSSVVVAHLRLYEVQAERERATADRHAAILGQLAEGVIVTDAEGGITFVNEAAAAIHGVARLDVEPERYSETYHLFTEDGRPHPPLELPLARAVAGERVADARWRIHRPDGSRVLAIGTAQPLRSGEGQQVGAVLTLRDDTARESAERELRDLNATLAERVAERTAELEAARIQAEAANRAKSEFLASMSHEIRTPLNGMLGYTDLLLDDPALGPAARLHAERVRSAGSALLTIVDDILDFSQVEAGRIALAPAPFALAPLAEETAAIVRTGAEQKGLNLAVAIGPGLPACVVGDRNRLRQVLLNLLNNAVKFTRRGGIALAITASERGRLCFEVRDTGIGIPAAKQHLLFERFSQIDGTIRREFSGTGLGLAISKRLVELMGGTIGLTSEPGVGSTFRVEIALPAVAAPAAFEAAPAGPPRHRPCRVLLVEDVFVNQELGRAVLALGGHTVDVASSGAEAIEAVARGRYDLVLMDIQMPGMDGMTATRRIRDLGGAAAAVPIVAMTANVLPQQMRDYLAAGMQAHIGKPFKREALLATVERWASHDGASPVQHA</sequence>
<evidence type="ECO:0000256" key="6">
    <source>
        <dbReference type="ARBA" id="ARBA00022777"/>
    </source>
</evidence>
<dbReference type="SMART" id="SM00065">
    <property type="entry name" value="GAF"/>
    <property type="match status" value="1"/>
</dbReference>
<dbReference type="Pfam" id="PF01590">
    <property type="entry name" value="GAF"/>
    <property type="match status" value="1"/>
</dbReference>
<dbReference type="SUPFAM" id="SSF55874">
    <property type="entry name" value="ATPase domain of HSP90 chaperone/DNA topoisomerase II/histidine kinase"/>
    <property type="match status" value="1"/>
</dbReference>
<dbReference type="InterPro" id="IPR003594">
    <property type="entry name" value="HATPase_dom"/>
</dbReference>
<feature type="domain" description="PAC" evidence="16">
    <location>
        <begin position="247"/>
        <end position="299"/>
    </location>
</feature>
<dbReference type="Gene3D" id="3.30.565.10">
    <property type="entry name" value="Histidine kinase-like ATPase, C-terminal domain"/>
    <property type="match status" value="1"/>
</dbReference>
<evidence type="ECO:0000313" key="18">
    <source>
        <dbReference type="Proteomes" id="UP000583454"/>
    </source>
</evidence>
<evidence type="ECO:0000256" key="10">
    <source>
        <dbReference type="ARBA" id="ARBA00068150"/>
    </source>
</evidence>
<keyword evidence="18" id="KW-1185">Reference proteome</keyword>
<dbReference type="Pfam" id="PF13426">
    <property type="entry name" value="PAS_9"/>
    <property type="match status" value="1"/>
</dbReference>
<dbReference type="RefSeq" id="WP_183566692.1">
    <property type="nucleotide sequence ID" value="NZ_JACHOP010000004.1"/>
</dbReference>
<dbReference type="SMART" id="SM00448">
    <property type="entry name" value="REC"/>
    <property type="match status" value="1"/>
</dbReference>
<dbReference type="CDD" id="cd16922">
    <property type="entry name" value="HATPase_EvgS-ArcB-TorS-like"/>
    <property type="match status" value="1"/>
</dbReference>
<accession>A0A840ZHF1</accession>
<dbReference type="GO" id="GO:0005524">
    <property type="term" value="F:ATP binding"/>
    <property type="evidence" value="ECO:0007669"/>
    <property type="project" value="UniProtKB-KW"/>
</dbReference>
<dbReference type="PROSITE" id="PS50110">
    <property type="entry name" value="RESPONSE_REGULATORY"/>
    <property type="match status" value="1"/>
</dbReference>
<dbReference type="SMART" id="SM00388">
    <property type="entry name" value="HisKA"/>
    <property type="match status" value="1"/>
</dbReference>
<dbReference type="FunFam" id="1.10.287.130:FF:000002">
    <property type="entry name" value="Two-component osmosensing histidine kinase"/>
    <property type="match status" value="1"/>
</dbReference>
<keyword evidence="7" id="KW-0067">ATP-binding</keyword>
<comment type="catalytic activity">
    <reaction evidence="1">
        <text>ATP + protein L-histidine = ADP + protein N-phospho-L-histidine.</text>
        <dbReference type="EC" id="2.7.13.3"/>
    </reaction>
</comment>
<evidence type="ECO:0000256" key="4">
    <source>
        <dbReference type="ARBA" id="ARBA00022679"/>
    </source>
</evidence>
<evidence type="ECO:0000256" key="7">
    <source>
        <dbReference type="ARBA" id="ARBA00022840"/>
    </source>
</evidence>
<dbReference type="CDD" id="cd00130">
    <property type="entry name" value="PAS"/>
    <property type="match status" value="1"/>
</dbReference>
<protein>
    <recommendedName>
        <fullName evidence="10">Sensory/regulatory protein RpfC</fullName>
        <ecNumber evidence="2">2.7.13.3</ecNumber>
    </recommendedName>
</protein>
<dbReference type="Gene3D" id="1.10.287.130">
    <property type="match status" value="1"/>
</dbReference>
<dbReference type="PANTHER" id="PTHR45339:SF1">
    <property type="entry name" value="HYBRID SIGNAL TRANSDUCTION HISTIDINE KINASE J"/>
    <property type="match status" value="1"/>
</dbReference>
<dbReference type="InterPro" id="IPR000700">
    <property type="entry name" value="PAS-assoc_C"/>
</dbReference>
<dbReference type="InterPro" id="IPR001789">
    <property type="entry name" value="Sig_transdc_resp-reg_receiver"/>
</dbReference>
<keyword evidence="6" id="KW-0418">Kinase</keyword>
<keyword evidence="4" id="KW-0808">Transferase</keyword>
<dbReference type="InterPro" id="IPR003018">
    <property type="entry name" value="GAF"/>
</dbReference>
<dbReference type="Gene3D" id="3.40.50.2300">
    <property type="match status" value="1"/>
</dbReference>
<evidence type="ECO:0000256" key="3">
    <source>
        <dbReference type="ARBA" id="ARBA00022553"/>
    </source>
</evidence>
<dbReference type="InterPro" id="IPR011006">
    <property type="entry name" value="CheY-like_superfamily"/>
</dbReference>